<reference evidence="3 4" key="1">
    <citation type="submission" date="2018-08" db="EMBL/GenBank/DDBJ databases">
        <title>Recombination of ecologically and evolutionarily significant loci maintains genetic cohesion in the Pseudomonas syringae species complex.</title>
        <authorList>
            <person name="Dillon M."/>
            <person name="Thakur S."/>
            <person name="Almeida R.N.D."/>
            <person name="Weir B.S."/>
            <person name="Guttman D.S."/>
        </authorList>
    </citation>
    <scope>NUCLEOTIDE SEQUENCE [LARGE SCALE GENOMIC DNA]</scope>
    <source>
        <strain evidence="3 4">88_10</strain>
    </source>
</reference>
<sequence length="108" mass="11895">SNPKLKGQDISTIRDPDGFAVFNEMVALVKSKGAGMVNYRWPKPGASEPVKKTSYVQLFQPWGWILGSGVYVDDVAAEFKTQLWNAGLFIVGIVLVMVLLLVLIVRSI</sequence>
<proteinExistence type="predicted"/>
<name>A0A3M2WTP3_PSEYM</name>
<feature type="domain" description="Double Cache" evidence="2">
    <location>
        <begin position="2"/>
        <end position="83"/>
    </location>
</feature>
<evidence type="ECO:0000313" key="3">
    <source>
        <dbReference type="EMBL" id="RML54716.1"/>
    </source>
</evidence>
<comment type="caution">
    <text evidence="3">The sequence shown here is derived from an EMBL/GenBank/DDBJ whole genome shotgun (WGS) entry which is preliminary data.</text>
</comment>
<evidence type="ECO:0000256" key="1">
    <source>
        <dbReference type="SAM" id="Phobius"/>
    </source>
</evidence>
<dbReference type="AlphaFoldDB" id="A0A3M2WTP3"/>
<dbReference type="Gene3D" id="3.30.450.20">
    <property type="entry name" value="PAS domain"/>
    <property type="match status" value="1"/>
</dbReference>
<gene>
    <name evidence="3" type="ORF">APX70_00942</name>
</gene>
<dbReference type="Proteomes" id="UP000282378">
    <property type="component" value="Unassembled WGS sequence"/>
</dbReference>
<dbReference type="InterPro" id="IPR004010">
    <property type="entry name" value="Double_Cache_2"/>
</dbReference>
<keyword evidence="1" id="KW-1133">Transmembrane helix</keyword>
<protein>
    <submittedName>
        <fullName evidence="3">Methyl-accepting chemotaxis protein</fullName>
    </submittedName>
</protein>
<dbReference type="EMBL" id="RBNL01003275">
    <property type="protein sequence ID" value="RML54716.1"/>
    <property type="molecule type" value="Genomic_DNA"/>
</dbReference>
<dbReference type="Pfam" id="PF08269">
    <property type="entry name" value="dCache_2"/>
    <property type="match status" value="1"/>
</dbReference>
<keyword evidence="1" id="KW-0472">Membrane</keyword>
<evidence type="ECO:0000313" key="4">
    <source>
        <dbReference type="Proteomes" id="UP000282378"/>
    </source>
</evidence>
<evidence type="ECO:0000259" key="2">
    <source>
        <dbReference type="Pfam" id="PF08269"/>
    </source>
</evidence>
<accession>A0A3M2WTP3</accession>
<feature type="non-terminal residue" evidence="3">
    <location>
        <position position="1"/>
    </location>
</feature>
<feature type="transmembrane region" description="Helical" evidence="1">
    <location>
        <begin position="83"/>
        <end position="105"/>
    </location>
</feature>
<keyword evidence="1" id="KW-0812">Transmembrane</keyword>
<feature type="non-terminal residue" evidence="3">
    <location>
        <position position="108"/>
    </location>
</feature>
<organism evidence="3 4">
    <name type="scientific">Pseudomonas syringae pv. maculicola</name>
    <dbReference type="NCBI Taxonomy" id="59511"/>
    <lineage>
        <taxon>Bacteria</taxon>
        <taxon>Pseudomonadati</taxon>
        <taxon>Pseudomonadota</taxon>
        <taxon>Gammaproteobacteria</taxon>
        <taxon>Pseudomonadales</taxon>
        <taxon>Pseudomonadaceae</taxon>
        <taxon>Pseudomonas</taxon>
    </lineage>
</organism>